<protein>
    <submittedName>
        <fullName evidence="1">Tpr repeat protein</fullName>
    </submittedName>
</protein>
<comment type="caution">
    <text evidence="1">The sequence shown here is derived from an EMBL/GenBank/DDBJ whole genome shotgun (WGS) entry which is preliminary data.</text>
</comment>
<reference evidence="1 2" key="1">
    <citation type="submission" date="2017-10" db="EMBL/GenBank/DDBJ databases">
        <title>Bifidobacterium genomics.</title>
        <authorList>
            <person name="Lugli G.A."/>
            <person name="Milani C."/>
            <person name="Mancabelli L."/>
        </authorList>
    </citation>
    <scope>NUCLEOTIDE SEQUENCE [LARGE SCALE GENOMIC DNA]</scope>
    <source>
        <strain evidence="1 2">1542B</strain>
    </source>
</reference>
<sequence>MYRRLALAYRDGRGVKRSPLKALEYYEKLEIIHYRDLAHGRRDTPYYSTAQHLDSVQKEIAKLRAELDSDPTAASM</sequence>
<name>A0A2N3QKP4_9BIFI</name>
<dbReference type="RefSeq" id="WP_257467992.1">
    <property type="nucleotide sequence ID" value="NZ_PCGY01000012.1"/>
</dbReference>
<evidence type="ECO:0000313" key="1">
    <source>
        <dbReference type="EMBL" id="PKU92247.1"/>
    </source>
</evidence>
<dbReference type="AlphaFoldDB" id="A0A2N3QKP4"/>
<organism evidence="1 2">
    <name type="scientific">Bifidobacterium thermophilum</name>
    <dbReference type="NCBI Taxonomy" id="33905"/>
    <lineage>
        <taxon>Bacteria</taxon>
        <taxon>Bacillati</taxon>
        <taxon>Actinomycetota</taxon>
        <taxon>Actinomycetes</taxon>
        <taxon>Bifidobacteriales</taxon>
        <taxon>Bifidobacteriaceae</taxon>
        <taxon>Bifidobacterium</taxon>
    </lineage>
</organism>
<evidence type="ECO:0000313" key="2">
    <source>
        <dbReference type="Proteomes" id="UP000233727"/>
    </source>
</evidence>
<accession>A0A2N3QKP4</accession>
<dbReference type="Proteomes" id="UP000233727">
    <property type="component" value="Unassembled WGS sequence"/>
</dbReference>
<gene>
    <name evidence="1" type="ORF">CQR47_0843</name>
</gene>
<dbReference type="EMBL" id="PCGY01000012">
    <property type="protein sequence ID" value="PKU92247.1"/>
    <property type="molecule type" value="Genomic_DNA"/>
</dbReference>
<proteinExistence type="predicted"/>